<accession>A0ABM7DWN5</accession>
<feature type="coiled-coil region" evidence="1">
    <location>
        <begin position="149"/>
        <end position="181"/>
    </location>
</feature>
<evidence type="ECO:0000313" key="2">
    <source>
        <dbReference type="EMBL" id="AOZ08067.1"/>
    </source>
</evidence>
<gene>
    <name evidence="2" type="ORF">BKK80_09775</name>
</gene>
<dbReference type="EMBL" id="CP017754">
    <property type="protein sequence ID" value="AOZ08067.1"/>
    <property type="molecule type" value="Genomic_DNA"/>
</dbReference>
<organism evidence="2 3">
    <name type="scientific">Cupriavidus malaysiensis</name>
    <dbReference type="NCBI Taxonomy" id="367825"/>
    <lineage>
        <taxon>Bacteria</taxon>
        <taxon>Pseudomonadati</taxon>
        <taxon>Pseudomonadota</taxon>
        <taxon>Betaproteobacteria</taxon>
        <taxon>Burkholderiales</taxon>
        <taxon>Burkholderiaceae</taxon>
        <taxon>Cupriavidus</taxon>
    </lineage>
</organism>
<dbReference type="InterPro" id="IPR021350">
    <property type="entry name" value="DUF2968"/>
</dbReference>
<protein>
    <recommendedName>
        <fullName evidence="4">DUF2968 domain-containing protein</fullName>
    </recommendedName>
</protein>
<keyword evidence="3" id="KW-1185">Reference proteome</keyword>
<proteinExistence type="predicted"/>
<keyword evidence="1" id="KW-0175">Coiled coil</keyword>
<evidence type="ECO:0008006" key="4">
    <source>
        <dbReference type="Google" id="ProtNLM"/>
    </source>
</evidence>
<dbReference type="Pfam" id="PF11180">
    <property type="entry name" value="DUF2968"/>
    <property type="match status" value="1"/>
</dbReference>
<name>A0ABM7DWN5_9BURK</name>
<reference evidence="2 3" key="1">
    <citation type="submission" date="2016-10" db="EMBL/GenBank/DDBJ databases">
        <title>Complete genome sequences of three Cupriavidus strains isolated from various Malaysian environments.</title>
        <authorList>
            <person name="Abdullah A.A.-A."/>
            <person name="Shafie N.A.H."/>
            <person name="Lau N.S."/>
        </authorList>
    </citation>
    <scope>NUCLEOTIDE SEQUENCE [LARGE SCALE GENOMIC DNA]</scope>
    <source>
        <strain evidence="2 3">USMAA1020</strain>
    </source>
</reference>
<sequence>MPAAGAQVLPQDGAGVEPAAGTRSMLVELQARMREGRVRELRTRYDGDYGTSLLVADDAVVCYVALLHQRSLWRVFRFDAFADAERAFTRLSQQNADWAKDAIVGTVLNSQQRELSRLTQESEARLGLLDAELMRMQAQRRLMLEAQQSAQAQANAAHVENRAARLQLDQLYTRIRELEASLLDGVADPPAKAGRRAGDRR</sequence>
<evidence type="ECO:0000313" key="3">
    <source>
        <dbReference type="Proteomes" id="UP000177515"/>
    </source>
</evidence>
<dbReference type="Proteomes" id="UP000177515">
    <property type="component" value="Chromosome 1"/>
</dbReference>
<evidence type="ECO:0000256" key="1">
    <source>
        <dbReference type="SAM" id="Coils"/>
    </source>
</evidence>